<organism evidence="6 7">
    <name type="scientific">[Emmonsia] crescens</name>
    <dbReference type="NCBI Taxonomy" id="73230"/>
    <lineage>
        <taxon>Eukaryota</taxon>
        <taxon>Fungi</taxon>
        <taxon>Dikarya</taxon>
        <taxon>Ascomycota</taxon>
        <taxon>Pezizomycotina</taxon>
        <taxon>Eurotiomycetes</taxon>
        <taxon>Eurotiomycetidae</taxon>
        <taxon>Onygenales</taxon>
        <taxon>Ajellomycetaceae</taxon>
        <taxon>Emergomyces</taxon>
    </lineage>
</organism>
<feature type="region of interest" description="Disordered" evidence="4">
    <location>
        <begin position="381"/>
        <end position="487"/>
    </location>
</feature>
<evidence type="ECO:0000256" key="3">
    <source>
        <dbReference type="ARBA" id="ARBA00038654"/>
    </source>
</evidence>
<dbReference type="SUPFAM" id="SSF50729">
    <property type="entry name" value="PH domain-like"/>
    <property type="match status" value="1"/>
</dbReference>
<protein>
    <submittedName>
        <fullName evidence="6">Histone chaperone</fullName>
    </submittedName>
</protein>
<accession>A0A2B7ZSC5</accession>
<evidence type="ECO:0000313" key="6">
    <source>
        <dbReference type="EMBL" id="PGH36281.1"/>
    </source>
</evidence>
<dbReference type="EMBL" id="PDND01000009">
    <property type="protein sequence ID" value="PGH36281.1"/>
    <property type="molecule type" value="Genomic_DNA"/>
</dbReference>
<dbReference type="VEuPathDB" id="FungiDB:EMCG_08166"/>
<comment type="function">
    <text evidence="2">Histones H3 and H4 chaperone involved in the nucleosome formation and heterochromatin silencing. Required for the deposition of H3K56ac-carrying H3-H4 complex onto newly-replicated DNA. Plays a role in the transcriptional regulation of the cell-cycle dependent histone genes by creating a repressive structure at the core histone gene promoter.</text>
</comment>
<name>A0A2B7ZSC5_9EURO</name>
<evidence type="ECO:0000313" key="7">
    <source>
        <dbReference type="Proteomes" id="UP000226031"/>
    </source>
</evidence>
<sequence length="487" mass="52827">MSSSTVNSAVIDKAFEDNAPLRKRVYSAIASTPEYTSLFEDIAKYTSTLRTRLGGASSASSQLRVAAAGEGPAAKKRKLINGGVGVGTGAGASSINDAALLAGLTADAELQFYVQDLSFAIPQRKKLRLELTRLLAPSAGVKEEYLRARNQASHEVEFGVPMSKIQHILCLPVPEKTQRQFNFCIIPEYGDGITTVPDDQIAFEPIVWTIPDGPPRTAFLGSGTPAMESANLAETYESYLKRMLDDNLRHTKVICPSEKEFVSPTPEAHRKGDKAYHVKAFRGSKEGFLFFLSTGIFFGFKKPLIFFSFENINSISYTSVLQRTFNLNIAARSPLRPDEVQEFELSMIDQSNHPGIDAYIKRHGLQDASLAEARRAKKLNINGMKGGDGVDGVDGHAGAGSAANDGGAGGEEEESELLKAQRELEDREDEEEEDYDPGSEGGDSDWSGCSSEEEDGDVGGRGGYDDGGRDLVKEELGSEAEEIEEDE</sequence>
<proteinExistence type="inferred from homology"/>
<dbReference type="Pfam" id="PF08512">
    <property type="entry name" value="Rttp106-like_middle"/>
    <property type="match status" value="1"/>
</dbReference>
<dbReference type="PANTHER" id="PTHR45849">
    <property type="entry name" value="FACT COMPLEX SUBUNIT SSRP1"/>
    <property type="match status" value="1"/>
</dbReference>
<keyword evidence="7" id="KW-1185">Reference proteome</keyword>
<dbReference type="AlphaFoldDB" id="A0A2B7ZSC5"/>
<comment type="similarity">
    <text evidence="1">Belongs to the RTT106 family.</text>
</comment>
<comment type="caution">
    <text evidence="6">The sequence shown here is derived from an EMBL/GenBank/DDBJ whole genome shotgun (WGS) entry which is preliminary data.</text>
</comment>
<dbReference type="PANTHER" id="PTHR45849:SF3">
    <property type="entry name" value="HISTONE CHAPERONE RTT106"/>
    <property type="match status" value="1"/>
</dbReference>
<dbReference type="Gene3D" id="2.30.29.120">
    <property type="match status" value="1"/>
</dbReference>
<evidence type="ECO:0000256" key="2">
    <source>
        <dbReference type="ARBA" id="ARBA00037550"/>
    </source>
</evidence>
<dbReference type="Proteomes" id="UP000226031">
    <property type="component" value="Unassembled WGS sequence"/>
</dbReference>
<dbReference type="InterPro" id="IPR050454">
    <property type="entry name" value="RTT106/SSRP1_HistChap/FACT"/>
</dbReference>
<dbReference type="InterPro" id="IPR013719">
    <property type="entry name" value="RTT106/SPT16-like_middle_dom"/>
</dbReference>
<dbReference type="GO" id="GO:0042393">
    <property type="term" value="F:histone binding"/>
    <property type="evidence" value="ECO:0007669"/>
    <property type="project" value="TreeGrafter"/>
</dbReference>
<dbReference type="SMART" id="SM01287">
    <property type="entry name" value="Rtt106"/>
    <property type="match status" value="1"/>
</dbReference>
<gene>
    <name evidence="6" type="ORF">GX50_00786</name>
</gene>
<feature type="compositionally biased region" description="Acidic residues" evidence="4">
    <location>
        <begin position="426"/>
        <end position="437"/>
    </location>
</feature>
<evidence type="ECO:0000259" key="5">
    <source>
        <dbReference type="SMART" id="SM01287"/>
    </source>
</evidence>
<feature type="domain" description="Histone chaperone RTT106/FACT complex subunit SPT16-like middle" evidence="5">
    <location>
        <begin position="275"/>
        <end position="370"/>
    </location>
</feature>
<evidence type="ECO:0000256" key="4">
    <source>
        <dbReference type="SAM" id="MobiDB-lite"/>
    </source>
</evidence>
<reference evidence="6 7" key="1">
    <citation type="submission" date="2017-10" db="EMBL/GenBank/DDBJ databases">
        <title>Comparative genomics in systemic dimorphic fungi from Ajellomycetaceae.</title>
        <authorList>
            <person name="Munoz J.F."/>
            <person name="Mcewen J.G."/>
            <person name="Clay O.K."/>
            <person name="Cuomo C.A."/>
        </authorList>
    </citation>
    <scope>NUCLEOTIDE SEQUENCE [LARGE SCALE GENOMIC DNA]</scope>
    <source>
        <strain evidence="6 7">UAMH4076</strain>
    </source>
</reference>
<dbReference type="STRING" id="73230.A0A2B7ZSC5"/>
<feature type="compositionally biased region" description="Basic and acidic residues" evidence="4">
    <location>
        <begin position="416"/>
        <end position="425"/>
    </location>
</feature>
<feature type="compositionally biased region" description="Acidic residues" evidence="4">
    <location>
        <begin position="477"/>
        <end position="487"/>
    </location>
</feature>
<evidence type="ECO:0000256" key="1">
    <source>
        <dbReference type="ARBA" id="ARBA00006159"/>
    </source>
</evidence>
<feature type="compositionally biased region" description="Gly residues" evidence="4">
    <location>
        <begin position="384"/>
        <end position="398"/>
    </location>
</feature>
<feature type="compositionally biased region" description="Basic and acidic residues" evidence="4">
    <location>
        <begin position="463"/>
        <end position="476"/>
    </location>
</feature>
<dbReference type="InterPro" id="IPR011993">
    <property type="entry name" value="PH-like_dom_sf"/>
</dbReference>
<dbReference type="Gene3D" id="2.30.29.30">
    <property type="entry name" value="Pleckstrin-homology domain (PH domain)/Phosphotyrosine-binding domain (PTB)"/>
    <property type="match status" value="1"/>
</dbReference>
<dbReference type="GO" id="GO:0031491">
    <property type="term" value="F:nucleosome binding"/>
    <property type="evidence" value="ECO:0007669"/>
    <property type="project" value="TreeGrafter"/>
</dbReference>
<comment type="subunit">
    <text evidence="3">Interacts with histones H3 and H4.</text>
</comment>